<dbReference type="SUPFAM" id="SSF53448">
    <property type="entry name" value="Nucleotide-diphospho-sugar transferases"/>
    <property type="match status" value="1"/>
</dbReference>
<dbReference type="Pfam" id="PF00483">
    <property type="entry name" value="NTP_transferase"/>
    <property type="match status" value="1"/>
</dbReference>
<dbReference type="AlphaFoldDB" id="A0A127FAT4"/>
<dbReference type="NCBIfam" id="NF045761">
    <property type="entry name" value="NAMPUrTaseMurU"/>
    <property type="match status" value="1"/>
</dbReference>
<dbReference type="CDD" id="cd06422">
    <property type="entry name" value="NTP_transferase_like_1"/>
    <property type="match status" value="1"/>
</dbReference>
<evidence type="ECO:0000256" key="2">
    <source>
        <dbReference type="ARBA" id="ARBA00022695"/>
    </source>
</evidence>
<dbReference type="PANTHER" id="PTHR43584:SF8">
    <property type="entry name" value="N-ACETYLMURAMATE ALPHA-1-PHOSPHATE URIDYLYLTRANSFERASE"/>
    <property type="match status" value="1"/>
</dbReference>
<dbReference type="OrthoDB" id="9788272at2"/>
<protein>
    <submittedName>
        <fullName evidence="4">Mannose-1-phosphate guanylyltransferase</fullName>
    </submittedName>
</protein>
<dbReference type="InterPro" id="IPR050065">
    <property type="entry name" value="GlmU-like"/>
</dbReference>
<keyword evidence="1 4" id="KW-0808">Transferase</keyword>
<evidence type="ECO:0000256" key="1">
    <source>
        <dbReference type="ARBA" id="ARBA00022679"/>
    </source>
</evidence>
<dbReference type="Gene3D" id="3.90.550.10">
    <property type="entry name" value="Spore Coat Polysaccharide Biosynthesis Protein SpsA, Chain A"/>
    <property type="match status" value="1"/>
</dbReference>
<proteinExistence type="predicted"/>
<keyword evidence="2 4" id="KW-0548">Nucleotidyltransferase</keyword>
<feature type="domain" description="Nucleotidyl transferase" evidence="3">
    <location>
        <begin position="3"/>
        <end position="121"/>
    </location>
</feature>
<dbReference type="InterPro" id="IPR005835">
    <property type="entry name" value="NTP_transferase_dom"/>
</dbReference>
<dbReference type="KEGG" id="sdf:ACG33_06290"/>
<sequence>MRAMILAAGRGERMRPLTDVCPKPMLAVGGRPLIEYHLENLAAAGVDEVVINLAWKGAMIREALGDGVRFGLRIQYSDEGDEALDTGGGIYKALEMLGPDPFLVLSGDIWTDYPLARCLTLPASEDLGHWVLVANPMFHAHGDFCLRNGRLHDGGGPRYTYANIGVFRPAFFAACDGGRFALAPLMFEWLRRGRISGELYQGAWYNIGTPEQLAQLDAQLVRGDTAPAG</sequence>
<evidence type="ECO:0000313" key="5">
    <source>
        <dbReference type="Proteomes" id="UP000070250"/>
    </source>
</evidence>
<name>A0A127FAT4_STEDE</name>
<dbReference type="RefSeq" id="WP_066919642.1">
    <property type="nucleotide sequence ID" value="NZ_CP011971.1"/>
</dbReference>
<dbReference type="STRING" id="465721.ACG33_06290"/>
<evidence type="ECO:0000259" key="3">
    <source>
        <dbReference type="Pfam" id="PF00483"/>
    </source>
</evidence>
<dbReference type="Proteomes" id="UP000070250">
    <property type="component" value="Chromosome"/>
</dbReference>
<dbReference type="InterPro" id="IPR054790">
    <property type="entry name" value="MurU"/>
</dbReference>
<dbReference type="PANTHER" id="PTHR43584">
    <property type="entry name" value="NUCLEOTIDYL TRANSFERASE"/>
    <property type="match status" value="1"/>
</dbReference>
<dbReference type="InterPro" id="IPR029044">
    <property type="entry name" value="Nucleotide-diphossugar_trans"/>
</dbReference>
<keyword evidence="5" id="KW-1185">Reference proteome</keyword>
<dbReference type="EMBL" id="CP011971">
    <property type="protein sequence ID" value="AMN46710.1"/>
    <property type="molecule type" value="Genomic_DNA"/>
</dbReference>
<gene>
    <name evidence="4" type="ORF">ACG33_06290</name>
</gene>
<dbReference type="GO" id="GO:0016779">
    <property type="term" value="F:nucleotidyltransferase activity"/>
    <property type="evidence" value="ECO:0007669"/>
    <property type="project" value="UniProtKB-KW"/>
</dbReference>
<evidence type="ECO:0000313" key="4">
    <source>
        <dbReference type="EMBL" id="AMN46710.1"/>
    </source>
</evidence>
<reference evidence="4 5" key="1">
    <citation type="submission" date="2015-06" db="EMBL/GenBank/DDBJ databases">
        <title>A Comprehensive Approach to Explore the Metabolic and Phylogenetic Diversity of Bacterial Steroid Degradation in the Environment: Testosterone as an Example.</title>
        <authorList>
            <person name="Yang F.-C."/>
            <person name="Chen Y.-L."/>
            <person name="Yu C.-P."/>
            <person name="Tang S.-L."/>
            <person name="Wang P.-H."/>
            <person name="Ismail W."/>
            <person name="Wang C.-H."/>
            <person name="Yang C.-Y."/>
            <person name="Chiang Y.-R."/>
        </authorList>
    </citation>
    <scope>NUCLEOTIDE SEQUENCE [LARGE SCALE GENOMIC DNA]</scope>
    <source>
        <strain evidence="4 5">DSM 18526</strain>
    </source>
</reference>
<accession>A0A127FAT4</accession>
<organism evidence="4 5">
    <name type="scientific">Steroidobacter denitrificans</name>
    <dbReference type="NCBI Taxonomy" id="465721"/>
    <lineage>
        <taxon>Bacteria</taxon>
        <taxon>Pseudomonadati</taxon>
        <taxon>Pseudomonadota</taxon>
        <taxon>Gammaproteobacteria</taxon>
        <taxon>Steroidobacterales</taxon>
        <taxon>Steroidobacteraceae</taxon>
        <taxon>Steroidobacter</taxon>
    </lineage>
</organism>